<dbReference type="InterPro" id="IPR011059">
    <property type="entry name" value="Metal-dep_hydrolase_composite"/>
</dbReference>
<reference evidence="4" key="1">
    <citation type="journal article" date="2015" name="Nature">
        <title>Complex archaea that bridge the gap between prokaryotes and eukaryotes.</title>
        <authorList>
            <person name="Spang A."/>
            <person name="Saw J.H."/>
            <person name="Jorgensen S.L."/>
            <person name="Zaremba-Niedzwiedzka K."/>
            <person name="Martijn J."/>
            <person name="Lind A.E."/>
            <person name="van Eijk R."/>
            <person name="Schleper C."/>
            <person name="Guy L."/>
            <person name="Ettema T.J."/>
        </authorList>
    </citation>
    <scope>NUCLEOTIDE SEQUENCE</scope>
</reference>
<dbReference type="InterPro" id="IPR006680">
    <property type="entry name" value="Amidohydro-rel"/>
</dbReference>
<accession>A0A0F9EGZ1</accession>
<protein>
    <recommendedName>
        <fullName evidence="3">Amidohydrolase-related domain-containing protein</fullName>
    </recommendedName>
</protein>
<feature type="non-terminal residue" evidence="4">
    <location>
        <position position="1"/>
    </location>
</feature>
<evidence type="ECO:0000256" key="2">
    <source>
        <dbReference type="ARBA" id="ARBA00022801"/>
    </source>
</evidence>
<dbReference type="PANTHER" id="PTHR42752:SF1">
    <property type="entry name" value="IMIDAZOLONEPROPIONASE-RELATED"/>
    <property type="match status" value="1"/>
</dbReference>
<keyword evidence="1" id="KW-0479">Metal-binding</keyword>
<name>A0A0F9EGZ1_9ZZZZ</name>
<dbReference type="GO" id="GO:0005737">
    <property type="term" value="C:cytoplasm"/>
    <property type="evidence" value="ECO:0007669"/>
    <property type="project" value="InterPro"/>
</dbReference>
<dbReference type="AlphaFoldDB" id="A0A0F9EGZ1"/>
<evidence type="ECO:0000259" key="3">
    <source>
        <dbReference type="Pfam" id="PF01979"/>
    </source>
</evidence>
<dbReference type="Gene3D" id="2.30.40.10">
    <property type="entry name" value="Urease, subunit C, domain 1"/>
    <property type="match status" value="1"/>
</dbReference>
<dbReference type="GO" id="GO:0019556">
    <property type="term" value="P:L-histidine catabolic process to glutamate and formamide"/>
    <property type="evidence" value="ECO:0007669"/>
    <property type="project" value="InterPro"/>
</dbReference>
<sequence length="90" mass="9867">TCPTENMQIIITIACLEMKMSPEQSLNASTINGAYAIGMADEVGSLEAGKIADIIMFDIPSYDYIPYHFGVNNVEKVIKRGKLVVDNKRG</sequence>
<comment type="caution">
    <text evidence="4">The sequence shown here is derived from an EMBL/GenBank/DDBJ whole genome shotgun (WGS) entry which is preliminary data.</text>
</comment>
<dbReference type="InterPro" id="IPR005920">
    <property type="entry name" value="HutI"/>
</dbReference>
<evidence type="ECO:0000313" key="4">
    <source>
        <dbReference type="EMBL" id="KKL65551.1"/>
    </source>
</evidence>
<proteinExistence type="predicted"/>
<dbReference type="EMBL" id="LAZR01027497">
    <property type="protein sequence ID" value="KKL65551.1"/>
    <property type="molecule type" value="Genomic_DNA"/>
</dbReference>
<keyword evidence="2" id="KW-0378">Hydrolase</keyword>
<dbReference type="GO" id="GO:0050480">
    <property type="term" value="F:imidazolonepropionase activity"/>
    <property type="evidence" value="ECO:0007669"/>
    <property type="project" value="TreeGrafter"/>
</dbReference>
<dbReference type="GO" id="GO:0046872">
    <property type="term" value="F:metal ion binding"/>
    <property type="evidence" value="ECO:0007669"/>
    <property type="project" value="UniProtKB-KW"/>
</dbReference>
<organism evidence="4">
    <name type="scientific">marine sediment metagenome</name>
    <dbReference type="NCBI Taxonomy" id="412755"/>
    <lineage>
        <taxon>unclassified sequences</taxon>
        <taxon>metagenomes</taxon>
        <taxon>ecological metagenomes</taxon>
    </lineage>
</organism>
<dbReference type="SUPFAM" id="SSF51338">
    <property type="entry name" value="Composite domain of metallo-dependent hydrolases"/>
    <property type="match status" value="1"/>
</dbReference>
<dbReference type="PANTHER" id="PTHR42752">
    <property type="entry name" value="IMIDAZOLONEPROPIONASE"/>
    <property type="match status" value="1"/>
</dbReference>
<gene>
    <name evidence="4" type="ORF">LCGC14_2153860</name>
</gene>
<dbReference type="Pfam" id="PF01979">
    <property type="entry name" value="Amidohydro_1"/>
    <property type="match status" value="1"/>
</dbReference>
<feature type="domain" description="Amidohydrolase-related" evidence="3">
    <location>
        <begin position="17"/>
        <end position="84"/>
    </location>
</feature>
<evidence type="ECO:0000256" key="1">
    <source>
        <dbReference type="ARBA" id="ARBA00022723"/>
    </source>
</evidence>